<dbReference type="InterPro" id="IPR009241">
    <property type="entry name" value="HigB-like"/>
</dbReference>
<dbReference type="Proteomes" id="UP001156666">
    <property type="component" value="Unassembled WGS sequence"/>
</dbReference>
<protein>
    <submittedName>
        <fullName evidence="1">Toxin RelE</fullName>
    </submittedName>
</protein>
<dbReference type="Pfam" id="PF05973">
    <property type="entry name" value="Gp49"/>
    <property type="match status" value="1"/>
</dbReference>
<sequence>MAKFVKPIKVRLSEEATKYFENLSPKVKSKFLISFDKLEAGFKGRWFEHLEDEIWEFRQRDQSKFFRMFAFWDKTQKAETLIIGTHGLDKKSNKTPRSEINKAKKIRQKYFNEKNHKK</sequence>
<evidence type="ECO:0000313" key="2">
    <source>
        <dbReference type="Proteomes" id="UP001156666"/>
    </source>
</evidence>
<name>A0AA37WGX1_9BACT</name>
<accession>A0AA37WGX1</accession>
<evidence type="ECO:0000313" key="1">
    <source>
        <dbReference type="EMBL" id="GLR18240.1"/>
    </source>
</evidence>
<organism evidence="1 2">
    <name type="scientific">Portibacter lacus</name>
    <dbReference type="NCBI Taxonomy" id="1099794"/>
    <lineage>
        <taxon>Bacteria</taxon>
        <taxon>Pseudomonadati</taxon>
        <taxon>Bacteroidota</taxon>
        <taxon>Saprospiria</taxon>
        <taxon>Saprospirales</taxon>
        <taxon>Haliscomenobacteraceae</taxon>
        <taxon>Portibacter</taxon>
    </lineage>
</organism>
<proteinExistence type="predicted"/>
<dbReference type="RefSeq" id="WP_235295588.1">
    <property type="nucleotide sequence ID" value="NZ_BSOH01000019.1"/>
</dbReference>
<keyword evidence="2" id="KW-1185">Reference proteome</keyword>
<dbReference type="EMBL" id="BSOH01000019">
    <property type="protein sequence ID" value="GLR18240.1"/>
    <property type="molecule type" value="Genomic_DNA"/>
</dbReference>
<dbReference type="AlphaFoldDB" id="A0AA37WGX1"/>
<comment type="caution">
    <text evidence="1">The sequence shown here is derived from an EMBL/GenBank/DDBJ whole genome shotgun (WGS) entry which is preliminary data.</text>
</comment>
<reference evidence="1" key="1">
    <citation type="journal article" date="2014" name="Int. J. Syst. Evol. Microbiol.">
        <title>Complete genome sequence of Corynebacterium casei LMG S-19264T (=DSM 44701T), isolated from a smear-ripened cheese.</title>
        <authorList>
            <consortium name="US DOE Joint Genome Institute (JGI-PGF)"/>
            <person name="Walter F."/>
            <person name="Albersmeier A."/>
            <person name="Kalinowski J."/>
            <person name="Ruckert C."/>
        </authorList>
    </citation>
    <scope>NUCLEOTIDE SEQUENCE</scope>
    <source>
        <strain evidence="1">NBRC 108769</strain>
    </source>
</reference>
<gene>
    <name evidence="1" type="ORF">GCM10007940_28560</name>
</gene>
<reference evidence="1" key="2">
    <citation type="submission" date="2023-01" db="EMBL/GenBank/DDBJ databases">
        <title>Draft genome sequence of Portibacter lacus strain NBRC 108769.</title>
        <authorList>
            <person name="Sun Q."/>
            <person name="Mori K."/>
        </authorList>
    </citation>
    <scope>NUCLEOTIDE SEQUENCE</scope>
    <source>
        <strain evidence="1">NBRC 108769</strain>
    </source>
</reference>